<gene>
    <name evidence="1" type="ORF">F9U64_06170</name>
</gene>
<dbReference type="OrthoDB" id="64188at2"/>
<dbReference type="EMBL" id="WEID01000027">
    <property type="protein sequence ID" value="KAB8138128.1"/>
    <property type="molecule type" value="Genomic_DNA"/>
</dbReference>
<dbReference type="SUPFAM" id="SSF53335">
    <property type="entry name" value="S-adenosyl-L-methionine-dependent methyltransferases"/>
    <property type="match status" value="1"/>
</dbReference>
<dbReference type="InterPro" id="IPR029063">
    <property type="entry name" value="SAM-dependent_MTases_sf"/>
</dbReference>
<reference evidence="1 2" key="1">
    <citation type="submission" date="2019-10" db="EMBL/GenBank/DDBJ databases">
        <title>Gracilibacillus sp. nov. isolated from rice seeds.</title>
        <authorList>
            <person name="He S."/>
        </authorList>
    </citation>
    <scope>NUCLEOTIDE SEQUENCE [LARGE SCALE GENOMIC DNA]</scope>
    <source>
        <strain evidence="1 2">TD8</strain>
    </source>
</reference>
<proteinExistence type="predicted"/>
<keyword evidence="1" id="KW-0489">Methyltransferase</keyword>
<dbReference type="GO" id="GO:0008168">
    <property type="term" value="F:methyltransferase activity"/>
    <property type="evidence" value="ECO:0007669"/>
    <property type="project" value="UniProtKB-KW"/>
</dbReference>
<name>A0A7C8KRD0_9BACI</name>
<protein>
    <submittedName>
        <fullName evidence="1">SAM-dependent methyltransferase</fullName>
    </submittedName>
</protein>
<evidence type="ECO:0000313" key="1">
    <source>
        <dbReference type="EMBL" id="KAB8138128.1"/>
    </source>
</evidence>
<comment type="caution">
    <text evidence="1">The sequence shown here is derived from an EMBL/GenBank/DDBJ whole genome shotgun (WGS) entry which is preliminary data.</text>
</comment>
<dbReference type="AlphaFoldDB" id="A0A7C8KRD0"/>
<keyword evidence="1" id="KW-0808">Transferase</keyword>
<dbReference type="RefSeq" id="WP_153402126.1">
    <property type="nucleotide sequence ID" value="NZ_ML762426.1"/>
</dbReference>
<sequence length="186" mass="21260">MQTIDNLKVVIGAGDHNNNPTWLQTQESELNLLRKSDWEKNFSSNTLQAIVAEHVWEHLTYEEGVSAAEICYEFLRPGGYVRCAVPDGYFPDKEYQNVIKVGGPGPENHPAASHKIVHNYKTLRSLFEKAGFIVDLLEYCDEKGNFHESQWDEKTGFIYRSKRFDHRNKSGKLKFVSVIVDAVKPS</sequence>
<dbReference type="GO" id="GO:0032259">
    <property type="term" value="P:methylation"/>
    <property type="evidence" value="ECO:0007669"/>
    <property type="project" value="UniProtKB-KW"/>
</dbReference>
<dbReference type="Gene3D" id="3.40.50.150">
    <property type="entry name" value="Vaccinia Virus protein VP39"/>
    <property type="match status" value="1"/>
</dbReference>
<dbReference type="Proteomes" id="UP000480246">
    <property type="component" value="Unassembled WGS sequence"/>
</dbReference>
<evidence type="ECO:0000313" key="2">
    <source>
        <dbReference type="Proteomes" id="UP000480246"/>
    </source>
</evidence>
<accession>A0A7C8KRD0</accession>
<organism evidence="1 2">
    <name type="scientific">Gracilibacillus oryzae</name>
    <dbReference type="NCBI Taxonomy" id="1672701"/>
    <lineage>
        <taxon>Bacteria</taxon>
        <taxon>Bacillati</taxon>
        <taxon>Bacillota</taxon>
        <taxon>Bacilli</taxon>
        <taxon>Bacillales</taxon>
        <taxon>Bacillaceae</taxon>
        <taxon>Gracilibacillus</taxon>
    </lineage>
</organism>
<keyword evidence="2" id="KW-1185">Reference proteome</keyword>